<dbReference type="OrthoDB" id="10344442at2759"/>
<organism evidence="1 2">
    <name type="scientific">Suillus luteus UH-Slu-Lm8-n1</name>
    <dbReference type="NCBI Taxonomy" id="930992"/>
    <lineage>
        <taxon>Eukaryota</taxon>
        <taxon>Fungi</taxon>
        <taxon>Dikarya</taxon>
        <taxon>Basidiomycota</taxon>
        <taxon>Agaricomycotina</taxon>
        <taxon>Agaricomycetes</taxon>
        <taxon>Agaricomycetidae</taxon>
        <taxon>Boletales</taxon>
        <taxon>Suillineae</taxon>
        <taxon>Suillaceae</taxon>
        <taxon>Suillus</taxon>
    </lineage>
</organism>
<dbReference type="HOGENOM" id="CLU_2039616_0_0_1"/>
<accession>A0A0D0A884</accession>
<gene>
    <name evidence="1" type="ORF">CY34DRAFT_773754</name>
</gene>
<dbReference type="Proteomes" id="UP000054485">
    <property type="component" value="Unassembled WGS sequence"/>
</dbReference>
<dbReference type="EMBL" id="KN835160">
    <property type="protein sequence ID" value="KIK46330.1"/>
    <property type="molecule type" value="Genomic_DNA"/>
</dbReference>
<reference evidence="2" key="2">
    <citation type="submission" date="2015-01" db="EMBL/GenBank/DDBJ databases">
        <title>Evolutionary Origins and Diversification of the Mycorrhizal Mutualists.</title>
        <authorList>
            <consortium name="DOE Joint Genome Institute"/>
            <consortium name="Mycorrhizal Genomics Consortium"/>
            <person name="Kohler A."/>
            <person name="Kuo A."/>
            <person name="Nagy L.G."/>
            <person name="Floudas D."/>
            <person name="Copeland A."/>
            <person name="Barry K.W."/>
            <person name="Cichocki N."/>
            <person name="Veneault-Fourrey C."/>
            <person name="LaButti K."/>
            <person name="Lindquist E.A."/>
            <person name="Lipzen A."/>
            <person name="Lundell T."/>
            <person name="Morin E."/>
            <person name="Murat C."/>
            <person name="Riley R."/>
            <person name="Ohm R."/>
            <person name="Sun H."/>
            <person name="Tunlid A."/>
            <person name="Henrissat B."/>
            <person name="Grigoriev I.V."/>
            <person name="Hibbett D.S."/>
            <person name="Martin F."/>
        </authorList>
    </citation>
    <scope>NUCLEOTIDE SEQUENCE [LARGE SCALE GENOMIC DNA]</scope>
    <source>
        <strain evidence="2">UH-Slu-Lm8-n1</strain>
    </source>
</reference>
<dbReference type="AlphaFoldDB" id="A0A0D0A884"/>
<name>A0A0D0A884_9AGAM</name>
<evidence type="ECO:0000313" key="1">
    <source>
        <dbReference type="EMBL" id="KIK46330.1"/>
    </source>
</evidence>
<dbReference type="InParanoid" id="A0A0D0A884"/>
<keyword evidence="2" id="KW-1185">Reference proteome</keyword>
<proteinExistence type="predicted"/>
<sequence>MLLYAAFCVATYPVPQFSGFRRKTSWDHWLSCFPRCSSATWTQWSAPGLTDGVTLNLYSRGLAWPEESERLHVQWLLLKFHKFASSARQERQPRATSYVRGQVLLDVDHHRLPMVSRYCYR</sequence>
<reference evidence="1 2" key="1">
    <citation type="submission" date="2014-04" db="EMBL/GenBank/DDBJ databases">
        <authorList>
            <consortium name="DOE Joint Genome Institute"/>
            <person name="Kuo A."/>
            <person name="Ruytinx J."/>
            <person name="Rineau F."/>
            <person name="Colpaert J."/>
            <person name="Kohler A."/>
            <person name="Nagy L.G."/>
            <person name="Floudas D."/>
            <person name="Copeland A."/>
            <person name="Barry K.W."/>
            <person name="Cichocki N."/>
            <person name="Veneault-Fourrey C."/>
            <person name="LaButti K."/>
            <person name="Lindquist E.A."/>
            <person name="Lipzen A."/>
            <person name="Lundell T."/>
            <person name="Morin E."/>
            <person name="Murat C."/>
            <person name="Sun H."/>
            <person name="Tunlid A."/>
            <person name="Henrissat B."/>
            <person name="Grigoriev I.V."/>
            <person name="Hibbett D.S."/>
            <person name="Martin F."/>
            <person name="Nordberg H.P."/>
            <person name="Cantor M.N."/>
            <person name="Hua S.X."/>
        </authorList>
    </citation>
    <scope>NUCLEOTIDE SEQUENCE [LARGE SCALE GENOMIC DNA]</scope>
    <source>
        <strain evidence="1 2">UH-Slu-Lm8-n1</strain>
    </source>
</reference>
<evidence type="ECO:0000313" key="2">
    <source>
        <dbReference type="Proteomes" id="UP000054485"/>
    </source>
</evidence>
<protein>
    <submittedName>
        <fullName evidence="1">Uncharacterized protein</fullName>
    </submittedName>
</protein>